<keyword evidence="2" id="KW-1185">Reference proteome</keyword>
<accession>A0A7W7M643</accession>
<name>A0A7W7M643_9ACTN</name>
<evidence type="ECO:0000313" key="1">
    <source>
        <dbReference type="EMBL" id="MBB4738301.1"/>
    </source>
</evidence>
<dbReference type="Proteomes" id="UP000546162">
    <property type="component" value="Unassembled WGS sequence"/>
</dbReference>
<dbReference type="AlphaFoldDB" id="A0A7W7M643"/>
<organism evidence="1 2">
    <name type="scientific">Actinoplanes octamycinicus</name>
    <dbReference type="NCBI Taxonomy" id="135948"/>
    <lineage>
        <taxon>Bacteria</taxon>
        <taxon>Bacillati</taxon>
        <taxon>Actinomycetota</taxon>
        <taxon>Actinomycetes</taxon>
        <taxon>Micromonosporales</taxon>
        <taxon>Micromonosporaceae</taxon>
        <taxon>Actinoplanes</taxon>
    </lineage>
</organism>
<evidence type="ECO:0000313" key="2">
    <source>
        <dbReference type="Proteomes" id="UP000546162"/>
    </source>
</evidence>
<reference evidence="1 2" key="1">
    <citation type="submission" date="2020-08" db="EMBL/GenBank/DDBJ databases">
        <title>Sequencing the genomes of 1000 actinobacteria strains.</title>
        <authorList>
            <person name="Klenk H.-P."/>
        </authorList>
    </citation>
    <scope>NUCLEOTIDE SEQUENCE [LARGE SCALE GENOMIC DNA]</scope>
    <source>
        <strain evidence="1 2">DSM 45809</strain>
    </source>
</reference>
<dbReference type="Pfam" id="PF14078">
    <property type="entry name" value="DUF4259"/>
    <property type="match status" value="1"/>
</dbReference>
<gene>
    <name evidence="1" type="ORF">BJY16_001760</name>
</gene>
<proteinExistence type="predicted"/>
<dbReference type="EMBL" id="JACHNB010000001">
    <property type="protein sequence ID" value="MBB4738301.1"/>
    <property type="molecule type" value="Genomic_DNA"/>
</dbReference>
<dbReference type="InterPro" id="IPR025355">
    <property type="entry name" value="DUF4259"/>
</dbReference>
<sequence>MGTWDVSPFGNDDAADFAIELDDAPAHTRIEMIGAVLERVANPADDDPRLSDAPRAIAAASLVAAQYPDGAPITSAPGPTTPMPEFPTYLRNLAIDALDRVVTAPTWLAEDWDATPDGPAWRQTISELRKILDPPQRESLFDL</sequence>
<dbReference type="RefSeq" id="WP_185038586.1">
    <property type="nucleotide sequence ID" value="NZ_BAABFG010000005.1"/>
</dbReference>
<evidence type="ECO:0008006" key="3">
    <source>
        <dbReference type="Google" id="ProtNLM"/>
    </source>
</evidence>
<comment type="caution">
    <text evidence="1">The sequence shown here is derived from an EMBL/GenBank/DDBJ whole genome shotgun (WGS) entry which is preliminary data.</text>
</comment>
<protein>
    <recommendedName>
        <fullName evidence="3">DUF4259 domain-containing protein</fullName>
    </recommendedName>
</protein>